<feature type="transmembrane region" description="Helical" evidence="7">
    <location>
        <begin position="62"/>
        <end position="82"/>
    </location>
</feature>
<evidence type="ECO:0000256" key="4">
    <source>
        <dbReference type="ARBA" id="ARBA00022692"/>
    </source>
</evidence>
<reference evidence="8" key="1">
    <citation type="submission" date="2018-05" db="EMBL/GenBank/DDBJ databases">
        <authorList>
            <person name="Lanie J.A."/>
            <person name="Ng W.-L."/>
            <person name="Kazmierczak K.M."/>
            <person name="Andrzejewski T.M."/>
            <person name="Davidsen T.M."/>
            <person name="Wayne K.J."/>
            <person name="Tettelin H."/>
            <person name="Glass J.I."/>
            <person name="Rusch D."/>
            <person name="Podicherti R."/>
            <person name="Tsui H.-C.T."/>
            <person name="Winkler M.E."/>
        </authorList>
    </citation>
    <scope>NUCLEOTIDE SEQUENCE</scope>
</reference>
<evidence type="ECO:0008006" key="9">
    <source>
        <dbReference type="Google" id="ProtNLM"/>
    </source>
</evidence>
<feature type="transmembrane region" description="Helical" evidence="7">
    <location>
        <begin position="499"/>
        <end position="526"/>
    </location>
</feature>
<dbReference type="InterPro" id="IPR003804">
    <property type="entry name" value="Lactate_perm"/>
</dbReference>
<sequence length="573" mass="60177">MNLGIQAALALFPIALGGALLIGFRIAAKHAMPAAYVAAVGVGFIAWQMTPSRMAAASIEGLFISFDLLFIIFGAILLLHTLERSGGVAAIKRSFHGVSDDRRVQIVIVAWLFGSFIEGAAGFGTPAAVAAPLLVALGFPAATSVMLGMMIQSMAVTFGAVGTPILVGVQNGLGGEAFMADLTAAGLTMNDFLRLVTAKVVILHAIAGFLIPTWMVIMTTRFFGANKSWTEGLSILPFTIFGGLAFAIPYILFGTFLGPEFPSLLGAPVGLIIVVWVARQGWLLPDDTWDFPERRTWDQSWISGLEEELADVPEGRGISTAMAWTPYALLGAILVITRLETIPGTEILVPVRGWLQSVAITWSDILGSGITASTTPLYLPGFVLLVVVAITAVLHRMEISELTEAMKSSTKVLVGAGIVLVFTVPMVRVYINSDVNGAGIASMPLAMAEWVAQNVGQVWPFFAGVTGALGAFIAGSNTVSNLTFAAFQYGVAERLTMSTVMIVSLQAVGAAAGNMIAIHNVVAASATVGLLGKEGDTLRKTILPTIYYLLVLGVLGILAIHVLGVTDPLMGSG</sequence>
<feature type="transmembrane region" description="Helical" evidence="7">
    <location>
        <begin position="461"/>
        <end position="487"/>
    </location>
</feature>
<dbReference type="GO" id="GO:0015129">
    <property type="term" value="F:lactate transmembrane transporter activity"/>
    <property type="evidence" value="ECO:0007669"/>
    <property type="project" value="InterPro"/>
</dbReference>
<dbReference type="GO" id="GO:0005886">
    <property type="term" value="C:plasma membrane"/>
    <property type="evidence" value="ECO:0007669"/>
    <property type="project" value="UniProtKB-SubCell"/>
</dbReference>
<name>A0A381NNY5_9ZZZZ</name>
<accession>A0A381NNY5</accession>
<dbReference type="Pfam" id="PF02652">
    <property type="entry name" value="Lactate_perm"/>
    <property type="match status" value="1"/>
</dbReference>
<evidence type="ECO:0000256" key="1">
    <source>
        <dbReference type="ARBA" id="ARBA00004651"/>
    </source>
</evidence>
<dbReference type="GO" id="GO:0015295">
    <property type="term" value="F:solute:proton symporter activity"/>
    <property type="evidence" value="ECO:0007669"/>
    <property type="project" value="TreeGrafter"/>
</dbReference>
<evidence type="ECO:0000256" key="5">
    <source>
        <dbReference type="ARBA" id="ARBA00022989"/>
    </source>
</evidence>
<comment type="subcellular location">
    <subcellularLocation>
        <location evidence="1">Cell membrane</location>
        <topology evidence="1">Multi-pass membrane protein</topology>
    </subcellularLocation>
</comment>
<evidence type="ECO:0000256" key="6">
    <source>
        <dbReference type="ARBA" id="ARBA00023136"/>
    </source>
</evidence>
<dbReference type="EMBL" id="UINC01000488">
    <property type="protein sequence ID" value="SUZ56230.1"/>
    <property type="molecule type" value="Genomic_DNA"/>
</dbReference>
<protein>
    <recommendedName>
        <fullName evidence="9">L-lactate permease</fullName>
    </recommendedName>
</protein>
<evidence type="ECO:0000256" key="7">
    <source>
        <dbReference type="SAM" id="Phobius"/>
    </source>
</evidence>
<dbReference type="AlphaFoldDB" id="A0A381NNY5"/>
<keyword evidence="4 7" id="KW-0812">Transmembrane</keyword>
<feature type="transmembrane region" description="Helical" evidence="7">
    <location>
        <begin position="129"/>
        <end position="151"/>
    </location>
</feature>
<feature type="transmembrane region" description="Helical" evidence="7">
    <location>
        <begin position="377"/>
        <end position="397"/>
    </location>
</feature>
<feature type="transmembrane region" description="Helical" evidence="7">
    <location>
        <begin position="235"/>
        <end position="257"/>
    </location>
</feature>
<evidence type="ECO:0000256" key="3">
    <source>
        <dbReference type="ARBA" id="ARBA00022475"/>
    </source>
</evidence>
<evidence type="ECO:0000313" key="8">
    <source>
        <dbReference type="EMBL" id="SUZ56230.1"/>
    </source>
</evidence>
<keyword evidence="2" id="KW-0813">Transport</keyword>
<feature type="transmembrane region" description="Helical" evidence="7">
    <location>
        <begin position="200"/>
        <end position="223"/>
    </location>
</feature>
<keyword evidence="6 7" id="KW-0472">Membrane</keyword>
<keyword evidence="3" id="KW-1003">Cell membrane</keyword>
<evidence type="ECO:0000256" key="2">
    <source>
        <dbReference type="ARBA" id="ARBA00022448"/>
    </source>
</evidence>
<keyword evidence="5 7" id="KW-1133">Transmembrane helix</keyword>
<organism evidence="8">
    <name type="scientific">marine metagenome</name>
    <dbReference type="NCBI Taxonomy" id="408172"/>
    <lineage>
        <taxon>unclassified sequences</taxon>
        <taxon>metagenomes</taxon>
        <taxon>ecological metagenomes</taxon>
    </lineage>
</organism>
<gene>
    <name evidence="8" type="ORF">METZ01_LOCUS9084</name>
</gene>
<dbReference type="PANTHER" id="PTHR30003:SF0">
    <property type="entry name" value="GLYCOLATE PERMEASE GLCA-RELATED"/>
    <property type="match status" value="1"/>
</dbReference>
<feature type="transmembrane region" description="Helical" evidence="7">
    <location>
        <begin position="6"/>
        <end position="24"/>
    </location>
</feature>
<proteinExistence type="predicted"/>
<feature type="transmembrane region" description="Helical" evidence="7">
    <location>
        <begin position="103"/>
        <end position="123"/>
    </location>
</feature>
<feature type="transmembrane region" description="Helical" evidence="7">
    <location>
        <begin position="31"/>
        <end position="50"/>
    </location>
</feature>
<feature type="transmembrane region" description="Helical" evidence="7">
    <location>
        <begin position="264"/>
        <end position="282"/>
    </location>
</feature>
<dbReference type="PANTHER" id="PTHR30003">
    <property type="entry name" value="L-LACTATE PERMEASE"/>
    <property type="match status" value="1"/>
</dbReference>
<feature type="transmembrane region" description="Helical" evidence="7">
    <location>
        <begin position="546"/>
        <end position="565"/>
    </location>
</feature>
<feature type="transmembrane region" description="Helical" evidence="7">
    <location>
        <begin position="409"/>
        <end position="431"/>
    </location>
</feature>